<proteinExistence type="predicted"/>
<evidence type="ECO:0000313" key="2">
    <source>
        <dbReference type="EMBL" id="KAH3795582.1"/>
    </source>
</evidence>
<evidence type="ECO:0000256" key="1">
    <source>
        <dbReference type="SAM" id="MobiDB-lite"/>
    </source>
</evidence>
<dbReference type="EMBL" id="JAIWYP010000007">
    <property type="protein sequence ID" value="KAH3795582.1"/>
    <property type="molecule type" value="Genomic_DNA"/>
</dbReference>
<gene>
    <name evidence="2" type="ORF">DPMN_149137</name>
</gene>
<comment type="caution">
    <text evidence="2">The sequence shown here is derived from an EMBL/GenBank/DDBJ whole genome shotgun (WGS) entry which is preliminary data.</text>
</comment>
<dbReference type="AlphaFoldDB" id="A0A9D4FC61"/>
<name>A0A9D4FC61_DREPO</name>
<accession>A0A9D4FC61</accession>
<evidence type="ECO:0000313" key="3">
    <source>
        <dbReference type="Proteomes" id="UP000828390"/>
    </source>
</evidence>
<keyword evidence="3" id="KW-1185">Reference proteome</keyword>
<sequence>MLNQKRFHSSVSGRKPSRTKTLPSCDYEIAIHNAVRTSLCSRTHIQGFFTTWLRQRGFAFRARVCRIDTETKKRFGAFRSVMKDVRLRFRRTPPRFPP</sequence>
<feature type="region of interest" description="Disordered" evidence="1">
    <location>
        <begin position="1"/>
        <end position="21"/>
    </location>
</feature>
<reference evidence="2" key="1">
    <citation type="journal article" date="2019" name="bioRxiv">
        <title>The Genome of the Zebra Mussel, Dreissena polymorpha: A Resource for Invasive Species Research.</title>
        <authorList>
            <person name="McCartney M.A."/>
            <person name="Auch B."/>
            <person name="Kono T."/>
            <person name="Mallez S."/>
            <person name="Zhang Y."/>
            <person name="Obille A."/>
            <person name="Becker A."/>
            <person name="Abrahante J.E."/>
            <person name="Garbe J."/>
            <person name="Badalamenti J.P."/>
            <person name="Herman A."/>
            <person name="Mangelson H."/>
            <person name="Liachko I."/>
            <person name="Sullivan S."/>
            <person name="Sone E.D."/>
            <person name="Koren S."/>
            <person name="Silverstein K.A.T."/>
            <person name="Beckman K.B."/>
            <person name="Gohl D.M."/>
        </authorList>
    </citation>
    <scope>NUCLEOTIDE SEQUENCE</scope>
    <source>
        <strain evidence="2">Duluth1</strain>
        <tissue evidence="2">Whole animal</tissue>
    </source>
</reference>
<protein>
    <submittedName>
        <fullName evidence="2">Uncharacterized protein</fullName>
    </submittedName>
</protein>
<reference evidence="2" key="2">
    <citation type="submission" date="2020-11" db="EMBL/GenBank/DDBJ databases">
        <authorList>
            <person name="McCartney M.A."/>
            <person name="Auch B."/>
            <person name="Kono T."/>
            <person name="Mallez S."/>
            <person name="Becker A."/>
            <person name="Gohl D.M."/>
            <person name="Silverstein K.A.T."/>
            <person name="Koren S."/>
            <person name="Bechman K.B."/>
            <person name="Herman A."/>
            <person name="Abrahante J.E."/>
            <person name="Garbe J."/>
        </authorList>
    </citation>
    <scope>NUCLEOTIDE SEQUENCE</scope>
    <source>
        <strain evidence="2">Duluth1</strain>
        <tissue evidence="2">Whole animal</tissue>
    </source>
</reference>
<dbReference type="Proteomes" id="UP000828390">
    <property type="component" value="Unassembled WGS sequence"/>
</dbReference>
<organism evidence="2 3">
    <name type="scientific">Dreissena polymorpha</name>
    <name type="common">Zebra mussel</name>
    <name type="synonym">Mytilus polymorpha</name>
    <dbReference type="NCBI Taxonomy" id="45954"/>
    <lineage>
        <taxon>Eukaryota</taxon>
        <taxon>Metazoa</taxon>
        <taxon>Spiralia</taxon>
        <taxon>Lophotrochozoa</taxon>
        <taxon>Mollusca</taxon>
        <taxon>Bivalvia</taxon>
        <taxon>Autobranchia</taxon>
        <taxon>Heteroconchia</taxon>
        <taxon>Euheterodonta</taxon>
        <taxon>Imparidentia</taxon>
        <taxon>Neoheterodontei</taxon>
        <taxon>Myida</taxon>
        <taxon>Dreissenoidea</taxon>
        <taxon>Dreissenidae</taxon>
        <taxon>Dreissena</taxon>
    </lineage>
</organism>